<protein>
    <submittedName>
        <fullName evidence="1">Phage capsid protein</fullName>
    </submittedName>
</protein>
<dbReference type="EMBL" id="CP047415">
    <property type="protein sequence ID" value="QLL74341.1"/>
    <property type="molecule type" value="Genomic_DNA"/>
</dbReference>
<dbReference type="RefSeq" id="WP_180860428.1">
    <property type="nucleotide sequence ID" value="NZ_CP047415.1"/>
</dbReference>
<evidence type="ECO:0000313" key="1">
    <source>
        <dbReference type="EMBL" id="QLL74341.1"/>
    </source>
</evidence>
<organism evidence="1 2">
    <name type="scientific">Lactobacillus crispatus</name>
    <dbReference type="NCBI Taxonomy" id="47770"/>
    <lineage>
        <taxon>Bacteria</taxon>
        <taxon>Bacillati</taxon>
        <taxon>Bacillota</taxon>
        <taxon>Bacilli</taxon>
        <taxon>Lactobacillales</taxon>
        <taxon>Lactobacillaceae</taxon>
        <taxon>Lactobacillus</taxon>
    </lineage>
</organism>
<name>A0A7H9E9J1_9LACO</name>
<gene>
    <name evidence="1" type="ORF">GTO85_08265</name>
</gene>
<accession>A0A7H9E9J1</accession>
<proteinExistence type="predicted"/>
<dbReference type="Proteomes" id="UP000510660">
    <property type="component" value="Chromosome"/>
</dbReference>
<sequence>MKNSKFDLQVSLVTLINKYEKKGCFDKIKEPIFIRFLDKDDQLGLVPSPGAHVVDVDYSGQAKWVYNYVATIRTTSRRTAYDKLNELSEFLQRLNKTKELTSLNGSFKFDSISVSSDVHEIQEDLQGTVTYQLDVAVFVYRNGEF</sequence>
<evidence type="ECO:0000313" key="2">
    <source>
        <dbReference type="Proteomes" id="UP000510660"/>
    </source>
</evidence>
<reference evidence="1 2" key="1">
    <citation type="submission" date="2020-01" db="EMBL/GenBank/DDBJ databases">
        <title>Complete and circular genome sequences of six lactobacillus isolates from horses.</title>
        <authorList>
            <person name="Hassan H.M."/>
        </authorList>
    </citation>
    <scope>NUCLEOTIDE SEQUENCE [LARGE SCALE GENOMIC DNA]</scope>
    <source>
        <strain evidence="1 2">1D</strain>
    </source>
</reference>
<dbReference type="AlphaFoldDB" id="A0A7H9E9J1"/>